<protein>
    <submittedName>
        <fullName evidence="3">Peptide chain release factor-like protein</fullName>
    </submittedName>
</protein>
<keyword evidence="4" id="KW-1185">Reference proteome</keyword>
<dbReference type="EMBL" id="JAJKFW010000064">
    <property type="protein sequence ID" value="MCC9645334.1"/>
    <property type="molecule type" value="Genomic_DNA"/>
</dbReference>
<dbReference type="Pfam" id="PF00472">
    <property type="entry name" value="RF-1"/>
    <property type="match status" value="1"/>
</dbReference>
<comment type="caution">
    <text evidence="3">The sequence shown here is derived from an EMBL/GenBank/DDBJ whole genome shotgun (WGS) entry which is preliminary data.</text>
</comment>
<reference evidence="3" key="1">
    <citation type="submission" date="2021-11" db="EMBL/GenBank/DDBJ databases">
        <title>Genome sequence.</title>
        <authorList>
            <person name="Sun Q."/>
        </authorList>
    </citation>
    <scope>NUCLEOTIDE SEQUENCE</scope>
    <source>
        <strain evidence="3">JC740</strain>
    </source>
</reference>
<accession>A0ABS8NP10</accession>
<comment type="similarity">
    <text evidence="1">Belongs to the prokaryotic/mitochondrial release factor family.</text>
</comment>
<dbReference type="SUPFAM" id="SSF75620">
    <property type="entry name" value="Release factor"/>
    <property type="match status" value="1"/>
</dbReference>
<gene>
    <name evidence="3" type="ORF">LOC71_23895</name>
</gene>
<dbReference type="Gene3D" id="3.30.160.20">
    <property type="match status" value="1"/>
</dbReference>
<evidence type="ECO:0000259" key="2">
    <source>
        <dbReference type="Pfam" id="PF00472"/>
    </source>
</evidence>
<dbReference type="InterPro" id="IPR045853">
    <property type="entry name" value="Pep_chain_release_fac_I_sf"/>
</dbReference>
<dbReference type="RefSeq" id="WP_230276953.1">
    <property type="nucleotide sequence ID" value="NZ_JAJKFW010000064.1"/>
</dbReference>
<organism evidence="3 4">
    <name type="scientific">Rhodopirellula halodulae</name>
    <dbReference type="NCBI Taxonomy" id="2894198"/>
    <lineage>
        <taxon>Bacteria</taxon>
        <taxon>Pseudomonadati</taxon>
        <taxon>Planctomycetota</taxon>
        <taxon>Planctomycetia</taxon>
        <taxon>Pirellulales</taxon>
        <taxon>Pirellulaceae</taxon>
        <taxon>Rhodopirellula</taxon>
    </lineage>
</organism>
<evidence type="ECO:0000256" key="1">
    <source>
        <dbReference type="ARBA" id="ARBA00010835"/>
    </source>
</evidence>
<dbReference type="InterPro" id="IPR000352">
    <property type="entry name" value="Pep_chain_release_fac_I"/>
</dbReference>
<proteinExistence type="inferred from homology"/>
<name>A0ABS8NP10_9BACT</name>
<evidence type="ECO:0000313" key="3">
    <source>
        <dbReference type="EMBL" id="MCC9645334.1"/>
    </source>
</evidence>
<sequence>MSRPPLSNDSNPIWPSAEQRMKLPVVSGLHPSLQPEDELLKHCQLRTQARSGPGGQHRNRTASGAFLTYDTRHPEVGPITAEATEQRQQARNRSTALTRLRYLLAVTLRTSSPEYPFDSTESGKMDSTKECHVLESELRIRFRGTALKLNDQNADKPALLALVLNDLWTAGGQPSLIAECWKVSTTKLVNLVRDHPPAFQLVNRIRQHHSRPPLR</sequence>
<dbReference type="Proteomes" id="UP001430306">
    <property type="component" value="Unassembled WGS sequence"/>
</dbReference>
<feature type="domain" description="Prokaryotic-type class I peptide chain release factors" evidence="2">
    <location>
        <begin position="44"/>
        <end position="107"/>
    </location>
</feature>
<evidence type="ECO:0000313" key="4">
    <source>
        <dbReference type="Proteomes" id="UP001430306"/>
    </source>
</evidence>